<accession>A0A4Y2NN29</accession>
<proteinExistence type="predicted"/>
<dbReference type="Proteomes" id="UP000499080">
    <property type="component" value="Unassembled WGS sequence"/>
</dbReference>
<organism evidence="1 2">
    <name type="scientific">Araneus ventricosus</name>
    <name type="common">Orbweaver spider</name>
    <name type="synonym">Epeira ventricosa</name>
    <dbReference type="NCBI Taxonomy" id="182803"/>
    <lineage>
        <taxon>Eukaryota</taxon>
        <taxon>Metazoa</taxon>
        <taxon>Ecdysozoa</taxon>
        <taxon>Arthropoda</taxon>
        <taxon>Chelicerata</taxon>
        <taxon>Arachnida</taxon>
        <taxon>Araneae</taxon>
        <taxon>Araneomorphae</taxon>
        <taxon>Entelegynae</taxon>
        <taxon>Araneoidea</taxon>
        <taxon>Araneidae</taxon>
        <taxon>Araneus</taxon>
    </lineage>
</organism>
<dbReference type="OrthoDB" id="8069600at2759"/>
<protein>
    <recommendedName>
        <fullName evidence="3">Endonuclease/exonuclease/phosphatase domain-containing protein</fullName>
    </recommendedName>
</protein>
<dbReference type="SUPFAM" id="SSF56219">
    <property type="entry name" value="DNase I-like"/>
    <property type="match status" value="1"/>
</dbReference>
<name>A0A4Y2NN29_ARAVE</name>
<dbReference type="Gene3D" id="3.60.10.10">
    <property type="entry name" value="Endonuclease/exonuclease/phosphatase"/>
    <property type="match status" value="1"/>
</dbReference>
<evidence type="ECO:0000313" key="2">
    <source>
        <dbReference type="Proteomes" id="UP000499080"/>
    </source>
</evidence>
<comment type="caution">
    <text evidence="1">The sequence shown here is derived from an EMBL/GenBank/DDBJ whole genome shotgun (WGS) entry which is preliminary data.</text>
</comment>
<dbReference type="EMBL" id="BGPR01009543">
    <property type="protein sequence ID" value="GBN40701.1"/>
    <property type="molecule type" value="Genomic_DNA"/>
</dbReference>
<dbReference type="InterPro" id="IPR036691">
    <property type="entry name" value="Endo/exonu/phosph_ase_sf"/>
</dbReference>
<reference evidence="1 2" key="1">
    <citation type="journal article" date="2019" name="Sci. Rep.">
        <title>Orb-weaving spider Araneus ventricosus genome elucidates the spidroin gene catalogue.</title>
        <authorList>
            <person name="Kono N."/>
            <person name="Nakamura H."/>
            <person name="Ohtoshi R."/>
            <person name="Moran D.A.P."/>
            <person name="Shinohara A."/>
            <person name="Yoshida Y."/>
            <person name="Fujiwara M."/>
            <person name="Mori M."/>
            <person name="Tomita M."/>
            <person name="Arakawa K."/>
        </authorList>
    </citation>
    <scope>NUCLEOTIDE SEQUENCE [LARGE SCALE GENOMIC DNA]</scope>
</reference>
<evidence type="ECO:0008006" key="3">
    <source>
        <dbReference type="Google" id="ProtNLM"/>
    </source>
</evidence>
<sequence length="203" mass="23130">MHKRKAIFLSRLGPDTTNFLGLRTKTVEFYSSVSSVEYDVICVTETWLCEDIDSWHLFDERYIVYRGSSSNFSRPGGGVLVAIKKCLYSRKLDVPGLGLEAIWISVKLNRRKKMILCVVYFPPSSHVDTSVFKPITDFEGNDGCKSNCLGDLVKIKSVTYDDVVLAIREWTLCTLWVREHRRLVHQKSGGSKEMQVCGWVGRP</sequence>
<keyword evidence="2" id="KW-1185">Reference proteome</keyword>
<gene>
    <name evidence="1" type="ORF">AVEN_182432_1</name>
</gene>
<evidence type="ECO:0000313" key="1">
    <source>
        <dbReference type="EMBL" id="GBN40701.1"/>
    </source>
</evidence>
<dbReference type="AlphaFoldDB" id="A0A4Y2NN29"/>